<evidence type="ECO:0000256" key="1">
    <source>
        <dbReference type="ARBA" id="ARBA00022741"/>
    </source>
</evidence>
<proteinExistence type="predicted"/>
<dbReference type="PANTHER" id="PTHR43309">
    <property type="entry name" value="5-OXOPROLINASE SUBUNIT C"/>
    <property type="match status" value="1"/>
</dbReference>
<gene>
    <name evidence="5" type="ORF">KL86APRO_20248</name>
</gene>
<keyword evidence="5" id="KW-0456">Lyase</keyword>
<evidence type="ECO:0000256" key="3">
    <source>
        <dbReference type="ARBA" id="ARBA00022840"/>
    </source>
</evidence>
<reference evidence="5" key="1">
    <citation type="submission" date="2016-04" db="EMBL/GenBank/DDBJ databases">
        <authorList>
            <person name="Evans L.H."/>
            <person name="Alamgir A."/>
            <person name="Owens N."/>
            <person name="Weber N.D."/>
            <person name="Virtaneva K."/>
            <person name="Barbian K."/>
            <person name="Babar A."/>
            <person name="Rosenke K."/>
        </authorList>
    </citation>
    <scope>NUCLEOTIDE SEQUENCE</scope>
    <source>
        <strain evidence="5">86</strain>
    </source>
</reference>
<name>A0A212KIS8_9PROT</name>
<sequence length="322" mass="33284">MMPALRIHRPGPLSTIQDRGRFGLQALGIPTAGAADAFSFRLGNRLLGNPDGAAAIEYWVLGPEIEAVDAPVRVALVSGGGTLTRAADGSRWTMPAWRTVTLLPGDRIALGPTQGGAVGYACVAGGVDVPEAMGSRSTYVRAALGGFEGRPLKTGDVVPVGVAVDPAAGNRALVTPPSDGEGPFRVLLGPQDDHFSEEAVARFFSQPFAISPQSDRMGKRLTGEPLTFAEGRSADITSDAMVAGAIQVPGSGEPIVMLADRATVGGYAKIGAVIGADVSRFARLKPGQEVRFVRVSVAEAEAAARAFEDTLRDIANAAVAVE</sequence>
<evidence type="ECO:0000259" key="4">
    <source>
        <dbReference type="SMART" id="SM00797"/>
    </source>
</evidence>
<feature type="domain" description="Carboxyltransferase" evidence="4">
    <location>
        <begin position="26"/>
        <end position="310"/>
    </location>
</feature>
<accession>A0A212KIS8</accession>
<dbReference type="PANTHER" id="PTHR43309:SF5">
    <property type="entry name" value="5-OXOPROLINASE SUBUNIT C"/>
    <property type="match status" value="1"/>
</dbReference>
<dbReference type="GO" id="GO:0016829">
    <property type="term" value="F:lyase activity"/>
    <property type="evidence" value="ECO:0007669"/>
    <property type="project" value="UniProtKB-KW"/>
</dbReference>
<keyword evidence="1" id="KW-0547">Nucleotide-binding</keyword>
<dbReference type="GO" id="GO:0016787">
    <property type="term" value="F:hydrolase activity"/>
    <property type="evidence" value="ECO:0007669"/>
    <property type="project" value="UniProtKB-KW"/>
</dbReference>
<dbReference type="Pfam" id="PF02626">
    <property type="entry name" value="CT_A_B"/>
    <property type="match status" value="1"/>
</dbReference>
<dbReference type="SMART" id="SM00797">
    <property type="entry name" value="AHS2"/>
    <property type="match status" value="1"/>
</dbReference>
<evidence type="ECO:0000256" key="2">
    <source>
        <dbReference type="ARBA" id="ARBA00022801"/>
    </source>
</evidence>
<dbReference type="NCBIfam" id="TIGR00724">
    <property type="entry name" value="urea_amlyse_rel"/>
    <property type="match status" value="1"/>
</dbReference>
<dbReference type="InterPro" id="IPR052708">
    <property type="entry name" value="PxpC"/>
</dbReference>
<dbReference type="GO" id="GO:0005524">
    <property type="term" value="F:ATP binding"/>
    <property type="evidence" value="ECO:0007669"/>
    <property type="project" value="UniProtKB-KW"/>
</dbReference>
<dbReference type="EMBL" id="FLUO01000002">
    <property type="protein sequence ID" value="SBW11613.1"/>
    <property type="molecule type" value="Genomic_DNA"/>
</dbReference>
<protein>
    <submittedName>
        <fullName evidence="5">Urea amidolyase related protein</fullName>
    </submittedName>
</protein>
<dbReference type="AlphaFoldDB" id="A0A212KIS8"/>
<keyword evidence="3" id="KW-0067">ATP-binding</keyword>
<keyword evidence="2" id="KW-0378">Hydrolase</keyword>
<organism evidence="5">
    <name type="scientific">uncultured Alphaproteobacteria bacterium</name>
    <dbReference type="NCBI Taxonomy" id="91750"/>
    <lineage>
        <taxon>Bacteria</taxon>
        <taxon>Pseudomonadati</taxon>
        <taxon>Pseudomonadota</taxon>
        <taxon>Alphaproteobacteria</taxon>
        <taxon>environmental samples</taxon>
    </lineage>
</organism>
<dbReference type="Gene3D" id="2.40.100.10">
    <property type="entry name" value="Cyclophilin-like"/>
    <property type="match status" value="1"/>
</dbReference>
<dbReference type="SUPFAM" id="SSF50891">
    <property type="entry name" value="Cyclophilin-like"/>
    <property type="match status" value="1"/>
</dbReference>
<dbReference type="InterPro" id="IPR029000">
    <property type="entry name" value="Cyclophilin-like_dom_sf"/>
</dbReference>
<dbReference type="InterPro" id="IPR003778">
    <property type="entry name" value="CT_A_B"/>
</dbReference>
<evidence type="ECO:0000313" key="5">
    <source>
        <dbReference type="EMBL" id="SBW11613.1"/>
    </source>
</evidence>